<dbReference type="SUPFAM" id="SSF54593">
    <property type="entry name" value="Glyoxalase/Bleomycin resistance protein/Dihydroxybiphenyl dioxygenase"/>
    <property type="match status" value="1"/>
</dbReference>
<organism evidence="3">
    <name type="scientific">uncultured Woeseiaceae bacterium</name>
    <dbReference type="NCBI Taxonomy" id="1983305"/>
    <lineage>
        <taxon>Bacteria</taxon>
        <taxon>Pseudomonadati</taxon>
        <taxon>Pseudomonadota</taxon>
        <taxon>Gammaproteobacteria</taxon>
        <taxon>Woeseiales</taxon>
        <taxon>Woeseiaceae</taxon>
        <taxon>environmental samples</taxon>
    </lineage>
</organism>
<dbReference type="PANTHER" id="PTHR43048">
    <property type="entry name" value="METHYLMALONYL-COA EPIMERASE"/>
    <property type="match status" value="1"/>
</dbReference>
<dbReference type="GO" id="GO:0016829">
    <property type="term" value="F:lyase activity"/>
    <property type="evidence" value="ECO:0007669"/>
    <property type="project" value="UniProtKB-KW"/>
</dbReference>
<dbReference type="GO" id="GO:0004493">
    <property type="term" value="F:methylmalonyl-CoA epimerase activity"/>
    <property type="evidence" value="ECO:0007669"/>
    <property type="project" value="TreeGrafter"/>
</dbReference>
<dbReference type="InterPro" id="IPR029068">
    <property type="entry name" value="Glyas_Bleomycin-R_OHBP_Dase"/>
</dbReference>
<name>A0A7D9D2G3_9GAMM</name>
<protein>
    <submittedName>
        <fullName evidence="3">Lactoylglutathione lyase</fullName>
    </submittedName>
</protein>
<dbReference type="PROSITE" id="PS51819">
    <property type="entry name" value="VOC"/>
    <property type="match status" value="1"/>
</dbReference>
<dbReference type="Pfam" id="PF13669">
    <property type="entry name" value="Glyoxalase_4"/>
    <property type="match status" value="1"/>
</dbReference>
<feature type="domain" description="VOC" evidence="2">
    <location>
        <begin position="6"/>
        <end position="134"/>
    </location>
</feature>
<evidence type="ECO:0000313" key="3">
    <source>
        <dbReference type="EMBL" id="VUX56243.1"/>
    </source>
</evidence>
<proteinExistence type="predicted"/>
<dbReference type="EMBL" id="LR633967">
    <property type="protein sequence ID" value="VUX56243.1"/>
    <property type="molecule type" value="Genomic_DNA"/>
</dbReference>
<reference evidence="3" key="1">
    <citation type="submission" date="2019-07" db="EMBL/GenBank/DDBJ databases">
        <authorList>
            <person name="Weber M."/>
            <person name="Kostadinov I."/>
            <person name="Kostadinov D I."/>
        </authorList>
    </citation>
    <scope>NUCLEOTIDE SEQUENCE</scope>
    <source>
        <strain evidence="3">Gfbio:sag-sample-m06:053724c1-46a9-4a36-b237-ea2bf867836b</strain>
    </source>
</reference>
<dbReference type="GO" id="GO:0046872">
    <property type="term" value="F:metal ion binding"/>
    <property type="evidence" value="ECO:0007669"/>
    <property type="project" value="UniProtKB-KW"/>
</dbReference>
<evidence type="ECO:0000259" key="2">
    <source>
        <dbReference type="PROSITE" id="PS51819"/>
    </source>
</evidence>
<dbReference type="GO" id="GO:0046491">
    <property type="term" value="P:L-methylmalonyl-CoA metabolic process"/>
    <property type="evidence" value="ECO:0007669"/>
    <property type="project" value="TreeGrafter"/>
</dbReference>
<keyword evidence="1" id="KW-0479">Metal-binding</keyword>
<gene>
    <name evidence="3" type="ORF">JTBM06_V1_450004</name>
</gene>
<dbReference type="Gene3D" id="3.10.180.10">
    <property type="entry name" value="2,3-Dihydroxybiphenyl 1,2-Dioxygenase, domain 1"/>
    <property type="match status" value="1"/>
</dbReference>
<dbReference type="PANTHER" id="PTHR43048:SF3">
    <property type="entry name" value="METHYLMALONYL-COA EPIMERASE, MITOCHONDRIAL"/>
    <property type="match status" value="1"/>
</dbReference>
<evidence type="ECO:0000256" key="1">
    <source>
        <dbReference type="ARBA" id="ARBA00022723"/>
    </source>
</evidence>
<accession>A0A7D9D2G3</accession>
<dbReference type="InterPro" id="IPR037523">
    <property type="entry name" value="VOC_core"/>
</dbReference>
<dbReference type="AlphaFoldDB" id="A0A7D9D2G3"/>
<sequence>MTVLNCVHHINFIVADIDAAVEAYQSTLGLGPFEYEELPQRGVATARARVGDAWIVLVSPHDEHSVAGRHLKDHGEGFFLLSFGVDNLDQAVAEFAQRGVTPIESSARSGILGWRVADLETEDSLSVRFHLTQAD</sequence>
<keyword evidence="3" id="KW-0456">Lyase</keyword>
<dbReference type="InterPro" id="IPR051785">
    <property type="entry name" value="MMCE/EMCE_epimerase"/>
</dbReference>